<sequence>MAKYPERVQIALGCNEGIDLTLNLTPVIVPRIVLRRSWPRAPDLLSPFIITFGCHNSCQRVSPYDFLDNQYPQNVHKG</sequence>
<gene>
    <name evidence="1" type="ORF">CISG_02025</name>
</gene>
<dbReference type="AlphaFoldDB" id="A0A0J8U056"/>
<name>A0A0J8U056_COCIT</name>
<evidence type="ECO:0000313" key="2">
    <source>
        <dbReference type="Proteomes" id="UP000054559"/>
    </source>
</evidence>
<evidence type="ECO:0000313" key="1">
    <source>
        <dbReference type="EMBL" id="KMU79607.1"/>
    </source>
</evidence>
<protein>
    <submittedName>
        <fullName evidence="1">Uncharacterized protein</fullName>
    </submittedName>
</protein>
<proteinExistence type="predicted"/>
<dbReference type="EMBL" id="DS268123">
    <property type="protein sequence ID" value="KMU79607.1"/>
    <property type="molecule type" value="Genomic_DNA"/>
</dbReference>
<dbReference type="Proteomes" id="UP000054559">
    <property type="component" value="Unassembled WGS sequence"/>
</dbReference>
<reference evidence="2" key="1">
    <citation type="journal article" date="2010" name="Genome Res.">
        <title>Population genomic sequencing of Coccidioides fungi reveals recent hybridization and transposon control.</title>
        <authorList>
            <person name="Neafsey D.E."/>
            <person name="Barker B.M."/>
            <person name="Sharpton T.J."/>
            <person name="Stajich J.E."/>
            <person name="Park D.J."/>
            <person name="Whiston E."/>
            <person name="Hung C.-Y."/>
            <person name="McMahan C."/>
            <person name="White J."/>
            <person name="Sykes S."/>
            <person name="Heiman D."/>
            <person name="Young S."/>
            <person name="Zeng Q."/>
            <person name="Abouelleil A."/>
            <person name="Aftuck L."/>
            <person name="Bessette D."/>
            <person name="Brown A."/>
            <person name="FitzGerald M."/>
            <person name="Lui A."/>
            <person name="Macdonald J.P."/>
            <person name="Priest M."/>
            <person name="Orbach M.J."/>
            <person name="Galgiani J.N."/>
            <person name="Kirkland T.N."/>
            <person name="Cole G.T."/>
            <person name="Birren B.W."/>
            <person name="Henn M.R."/>
            <person name="Taylor J.W."/>
            <person name="Rounsley S.D."/>
        </authorList>
    </citation>
    <scope>NUCLEOTIDE SEQUENCE [LARGE SCALE GENOMIC DNA]</scope>
    <source>
        <strain evidence="2">RMSCC 3703</strain>
    </source>
</reference>
<organism evidence="1 2">
    <name type="scientific">Coccidioides immitis RMSCC 3703</name>
    <dbReference type="NCBI Taxonomy" id="454286"/>
    <lineage>
        <taxon>Eukaryota</taxon>
        <taxon>Fungi</taxon>
        <taxon>Dikarya</taxon>
        <taxon>Ascomycota</taxon>
        <taxon>Pezizomycotina</taxon>
        <taxon>Eurotiomycetes</taxon>
        <taxon>Eurotiomycetidae</taxon>
        <taxon>Onygenales</taxon>
        <taxon>Onygenaceae</taxon>
        <taxon>Coccidioides</taxon>
    </lineage>
</organism>
<accession>A0A0J8U056</accession>